<dbReference type="AlphaFoldDB" id="A0A1B4XCY5"/>
<gene>
    <name evidence="1" type="ORF">SCL_0339</name>
</gene>
<reference evidence="1 2" key="1">
    <citation type="submission" date="2015-05" db="EMBL/GenBank/DDBJ databases">
        <title>Complete genome sequence of a sulfur-oxidizing gammaproteobacterium strain HA5.</title>
        <authorList>
            <person name="Miura A."/>
            <person name="Kojima H."/>
            <person name="Fukui M."/>
        </authorList>
    </citation>
    <scope>NUCLEOTIDE SEQUENCE [LARGE SCALE GENOMIC DNA]</scope>
    <source>
        <strain evidence="1 2">HA5</strain>
    </source>
</reference>
<organism evidence="1 2">
    <name type="scientific">Sulfuricaulis limicola</name>
    <dbReference type="NCBI Taxonomy" id="1620215"/>
    <lineage>
        <taxon>Bacteria</taxon>
        <taxon>Pseudomonadati</taxon>
        <taxon>Pseudomonadota</taxon>
        <taxon>Gammaproteobacteria</taxon>
        <taxon>Acidiferrobacterales</taxon>
        <taxon>Acidiferrobacteraceae</taxon>
        <taxon>Sulfuricaulis</taxon>
    </lineage>
</organism>
<keyword evidence="2" id="KW-1185">Reference proteome</keyword>
<protein>
    <submittedName>
        <fullName evidence="1">Uncharacterized protein</fullName>
    </submittedName>
</protein>
<dbReference type="KEGG" id="slim:SCL_0339"/>
<evidence type="ECO:0000313" key="2">
    <source>
        <dbReference type="Proteomes" id="UP000243180"/>
    </source>
</evidence>
<name>A0A1B4XCY5_9GAMM</name>
<accession>A0A1B4XCY5</accession>
<proteinExistence type="predicted"/>
<sequence length="75" mass="8067">MPGECDGDMTAIARHELLEIRGFACLEGRPLLGCQQLDDAVVTKCLVCGATHPCVIAGSFFNEPAMTQAKWRIGC</sequence>
<evidence type="ECO:0000313" key="1">
    <source>
        <dbReference type="EMBL" id="BAV32661.1"/>
    </source>
</evidence>
<dbReference type="EMBL" id="AP014879">
    <property type="protein sequence ID" value="BAV32661.1"/>
    <property type="molecule type" value="Genomic_DNA"/>
</dbReference>
<dbReference type="InParanoid" id="A0A1B4XCY5"/>
<dbReference type="Proteomes" id="UP000243180">
    <property type="component" value="Chromosome"/>
</dbReference>